<sequence>MPQIDYDNYRTTFGANAHLPKHFNVMPRGTSYALLAGSLAASASLFAKLAVDTRTTALAASIQKFLLKQPLLQSNSTLPLVNQVASLLHAQDFAAASHDPELFALVVRGTFIGLIFLCNALMWIMFSKALHRADSSVTVTVYNTAMNFFLTAILGHIAFDEPLSLRWWFGASLIFLGSILMSQDTPAVKPHPHRNVRNSNQHPPCRLSEKKNE</sequence>
<feature type="transmembrane region" description="Helical" evidence="2">
    <location>
        <begin position="102"/>
        <end position="125"/>
    </location>
</feature>
<reference evidence="3" key="1">
    <citation type="submission" date="2022-07" db="EMBL/GenBank/DDBJ databases">
        <title>Phylogenomic reconstructions and comparative analyses of Kickxellomycotina fungi.</title>
        <authorList>
            <person name="Reynolds N.K."/>
            <person name="Stajich J.E."/>
            <person name="Barry K."/>
            <person name="Grigoriev I.V."/>
            <person name="Crous P."/>
            <person name="Smith M.E."/>
        </authorList>
    </citation>
    <scope>NUCLEOTIDE SEQUENCE</scope>
    <source>
        <strain evidence="3">RSA 567</strain>
    </source>
</reference>
<dbReference type="EMBL" id="JANBQB010000178">
    <property type="protein sequence ID" value="KAJ1980227.1"/>
    <property type="molecule type" value="Genomic_DNA"/>
</dbReference>
<name>A0A9W8E970_9FUNG</name>
<evidence type="ECO:0000256" key="1">
    <source>
        <dbReference type="SAM" id="MobiDB-lite"/>
    </source>
</evidence>
<feature type="transmembrane region" description="Helical" evidence="2">
    <location>
        <begin position="137"/>
        <end position="159"/>
    </location>
</feature>
<dbReference type="InterPro" id="IPR037185">
    <property type="entry name" value="EmrE-like"/>
</dbReference>
<dbReference type="OrthoDB" id="5854584at2759"/>
<organism evidence="3 4">
    <name type="scientific">Dimargaris verticillata</name>
    <dbReference type="NCBI Taxonomy" id="2761393"/>
    <lineage>
        <taxon>Eukaryota</taxon>
        <taxon>Fungi</taxon>
        <taxon>Fungi incertae sedis</taxon>
        <taxon>Zoopagomycota</taxon>
        <taxon>Kickxellomycotina</taxon>
        <taxon>Dimargaritomycetes</taxon>
        <taxon>Dimargaritales</taxon>
        <taxon>Dimargaritaceae</taxon>
        <taxon>Dimargaris</taxon>
    </lineage>
</organism>
<gene>
    <name evidence="3" type="ORF">H4R34_002525</name>
</gene>
<keyword evidence="4" id="KW-1185">Reference proteome</keyword>
<keyword evidence="2" id="KW-1133">Transmembrane helix</keyword>
<evidence type="ECO:0000256" key="2">
    <source>
        <dbReference type="SAM" id="Phobius"/>
    </source>
</evidence>
<feature type="transmembrane region" description="Helical" evidence="2">
    <location>
        <begin position="165"/>
        <end position="182"/>
    </location>
</feature>
<dbReference type="Proteomes" id="UP001151582">
    <property type="component" value="Unassembled WGS sequence"/>
</dbReference>
<keyword evidence="2" id="KW-0812">Transmembrane</keyword>
<comment type="caution">
    <text evidence="3">The sequence shown here is derived from an EMBL/GenBank/DDBJ whole genome shotgun (WGS) entry which is preliminary data.</text>
</comment>
<dbReference type="PANTHER" id="PTHR31965">
    <property type="entry name" value="TRANSMEMBRANE PROTEIN 42"/>
    <property type="match status" value="1"/>
</dbReference>
<evidence type="ECO:0000313" key="3">
    <source>
        <dbReference type="EMBL" id="KAJ1980227.1"/>
    </source>
</evidence>
<dbReference type="PANTHER" id="PTHR31965:SF1">
    <property type="entry name" value="TRANSMEMBRANE PROTEIN 42"/>
    <property type="match status" value="1"/>
</dbReference>
<proteinExistence type="predicted"/>
<dbReference type="AlphaFoldDB" id="A0A9W8E970"/>
<accession>A0A9W8E970</accession>
<feature type="region of interest" description="Disordered" evidence="1">
    <location>
        <begin position="187"/>
        <end position="213"/>
    </location>
</feature>
<feature type="transmembrane region" description="Helical" evidence="2">
    <location>
        <begin position="31"/>
        <end position="51"/>
    </location>
</feature>
<evidence type="ECO:0008006" key="5">
    <source>
        <dbReference type="Google" id="ProtNLM"/>
    </source>
</evidence>
<keyword evidence="2" id="KW-0472">Membrane</keyword>
<dbReference type="Gene3D" id="1.10.3730.20">
    <property type="match status" value="1"/>
</dbReference>
<evidence type="ECO:0000313" key="4">
    <source>
        <dbReference type="Proteomes" id="UP001151582"/>
    </source>
</evidence>
<dbReference type="InterPro" id="IPR039632">
    <property type="entry name" value="TMEM42"/>
</dbReference>
<dbReference type="SUPFAM" id="SSF103481">
    <property type="entry name" value="Multidrug resistance efflux transporter EmrE"/>
    <property type="match status" value="1"/>
</dbReference>
<protein>
    <recommendedName>
        <fullName evidence="5">EamA domain-containing protein</fullName>
    </recommendedName>
</protein>